<proteinExistence type="predicted"/>
<name>A0A4P8PJY3_9VIRU</name>
<feature type="domain" description="Replication-associated protein ORF2/G2P" evidence="1">
    <location>
        <begin position="69"/>
        <end position="182"/>
    </location>
</feature>
<dbReference type="Proteomes" id="UP000322641">
    <property type="component" value="Segment"/>
</dbReference>
<sequence length="300" mass="34382">MPCYGALTGYYSSRLNVSGRRSIVFDKRQSLSGVPILIPCGKCIGCRLSWRRQWAVRCMHEKRLHSASAFLTLTYDDDHLPSPPSLSLVDLQLFMKRLRATRPVGLRFFACGEYGESTRRPHYHLLLFNTDFSDQRYWKDSAAGEPLFRSAEVSRLWPSGSNVLGSVTARSAAYVAGYMLKKVGAPPSYPAGFLPEFRVMSRRPGIGRVWLDRYGSEAYRHDSAILDSHEVALPKYYDAVQQVISTDVASGRLRSDFDAHKSERRREGMSFNPEDRTKARMMTRELFELRKMQRFSREED</sequence>
<dbReference type="InterPro" id="IPR056906">
    <property type="entry name" value="ORF2/G2P_dom"/>
</dbReference>
<evidence type="ECO:0000259" key="1">
    <source>
        <dbReference type="Pfam" id="PF23343"/>
    </source>
</evidence>
<accession>A0A4P8PJY3</accession>
<dbReference type="EMBL" id="MK249142">
    <property type="protein sequence ID" value="QCQ84649.1"/>
    <property type="molecule type" value="Genomic_DNA"/>
</dbReference>
<evidence type="ECO:0000313" key="2">
    <source>
        <dbReference type="EMBL" id="QCQ84649.1"/>
    </source>
</evidence>
<reference evidence="2" key="1">
    <citation type="submission" date="2018-12" db="EMBL/GenBank/DDBJ databases">
        <title>Singled stranded DNA viruses identified in blackflies (Austrosimulium ungulatum) sampled in New Zealand.</title>
        <authorList>
            <person name="Kraberger S."/>
            <person name="Fontenele R.S."/>
            <person name="Schmidlin K."/>
            <person name="Walters M."/>
            <person name="Varsani A."/>
        </authorList>
    </citation>
    <scope>NUCLEOTIDE SEQUENCE [LARGE SCALE GENOMIC DNA]</scope>
    <source>
        <strain evidence="2">030</strain>
    </source>
</reference>
<protein>
    <submittedName>
        <fullName evidence="2">Replication initiator protein</fullName>
    </submittedName>
</protein>
<organism evidence="2">
    <name type="scientific">Blackfly microvirus SF02</name>
    <dbReference type="NCBI Taxonomy" id="2576452"/>
    <lineage>
        <taxon>Viruses</taxon>
        <taxon>Monodnaviria</taxon>
        <taxon>Sangervirae</taxon>
        <taxon>Phixviricota</taxon>
        <taxon>Malgrandaviricetes</taxon>
        <taxon>Petitvirales</taxon>
        <taxon>Microviridae</taxon>
        <taxon>Microvirus</taxon>
    </lineage>
</organism>
<dbReference type="Pfam" id="PF23343">
    <property type="entry name" value="REP_ORF2-G2P"/>
    <property type="match status" value="1"/>
</dbReference>